<evidence type="ECO:0000256" key="1">
    <source>
        <dbReference type="ARBA" id="ARBA00023242"/>
    </source>
</evidence>
<dbReference type="AlphaFoldDB" id="A0AAE0HYE1"/>
<evidence type="ECO:0000313" key="5">
    <source>
        <dbReference type="Proteomes" id="UP001283341"/>
    </source>
</evidence>
<dbReference type="PANTHER" id="PTHR47784">
    <property type="entry name" value="STEROL UPTAKE CONTROL PROTEIN 2"/>
    <property type="match status" value="1"/>
</dbReference>
<dbReference type="CDD" id="cd00067">
    <property type="entry name" value="GAL4"/>
    <property type="match status" value="1"/>
</dbReference>
<reference evidence="4" key="1">
    <citation type="journal article" date="2023" name="Mol. Phylogenet. Evol.">
        <title>Genome-scale phylogeny and comparative genomics of the fungal order Sordariales.</title>
        <authorList>
            <person name="Hensen N."/>
            <person name="Bonometti L."/>
            <person name="Westerberg I."/>
            <person name="Brannstrom I.O."/>
            <person name="Guillou S."/>
            <person name="Cros-Aarteil S."/>
            <person name="Calhoun S."/>
            <person name="Haridas S."/>
            <person name="Kuo A."/>
            <person name="Mondo S."/>
            <person name="Pangilinan J."/>
            <person name="Riley R."/>
            <person name="LaButti K."/>
            <person name="Andreopoulos B."/>
            <person name="Lipzen A."/>
            <person name="Chen C."/>
            <person name="Yan M."/>
            <person name="Daum C."/>
            <person name="Ng V."/>
            <person name="Clum A."/>
            <person name="Steindorff A."/>
            <person name="Ohm R.A."/>
            <person name="Martin F."/>
            <person name="Silar P."/>
            <person name="Natvig D.O."/>
            <person name="Lalanne C."/>
            <person name="Gautier V."/>
            <person name="Ament-Velasquez S.L."/>
            <person name="Kruys A."/>
            <person name="Hutchinson M.I."/>
            <person name="Powell A.J."/>
            <person name="Barry K."/>
            <person name="Miller A.N."/>
            <person name="Grigoriev I.V."/>
            <person name="Debuchy R."/>
            <person name="Gladieux P."/>
            <person name="Hiltunen Thoren M."/>
            <person name="Johannesson H."/>
        </authorList>
    </citation>
    <scope>NUCLEOTIDE SEQUENCE</scope>
    <source>
        <strain evidence="4">CBS 118394</strain>
    </source>
</reference>
<dbReference type="GO" id="GO:0008270">
    <property type="term" value="F:zinc ion binding"/>
    <property type="evidence" value="ECO:0007669"/>
    <property type="project" value="InterPro"/>
</dbReference>
<feature type="compositionally biased region" description="Low complexity" evidence="2">
    <location>
        <begin position="92"/>
        <end position="109"/>
    </location>
</feature>
<keyword evidence="1" id="KW-0539">Nucleus</keyword>
<feature type="compositionally biased region" description="Basic residues" evidence="2">
    <location>
        <begin position="23"/>
        <end position="43"/>
    </location>
</feature>
<dbReference type="SUPFAM" id="SSF57701">
    <property type="entry name" value="Zn2/Cys6 DNA-binding domain"/>
    <property type="match status" value="1"/>
</dbReference>
<dbReference type="Proteomes" id="UP001283341">
    <property type="component" value="Unassembled WGS sequence"/>
</dbReference>
<dbReference type="PROSITE" id="PS00463">
    <property type="entry name" value="ZN2_CY6_FUNGAL_1"/>
    <property type="match status" value="1"/>
</dbReference>
<dbReference type="EMBL" id="JAUEDM010000006">
    <property type="protein sequence ID" value="KAK3315189.1"/>
    <property type="molecule type" value="Genomic_DNA"/>
</dbReference>
<gene>
    <name evidence="4" type="ORF">B0H66DRAFT_536071</name>
</gene>
<feature type="region of interest" description="Disordered" evidence="2">
    <location>
        <begin position="1"/>
        <end position="49"/>
    </location>
</feature>
<dbReference type="InterPro" id="IPR036864">
    <property type="entry name" value="Zn2-C6_fun-type_DNA-bd_sf"/>
</dbReference>
<dbReference type="Gene3D" id="4.10.240.10">
    <property type="entry name" value="Zn(2)-C6 fungal-type DNA-binding domain"/>
    <property type="match status" value="1"/>
</dbReference>
<name>A0AAE0HYE1_9PEZI</name>
<organism evidence="4 5">
    <name type="scientific">Apodospora peruviana</name>
    <dbReference type="NCBI Taxonomy" id="516989"/>
    <lineage>
        <taxon>Eukaryota</taxon>
        <taxon>Fungi</taxon>
        <taxon>Dikarya</taxon>
        <taxon>Ascomycota</taxon>
        <taxon>Pezizomycotina</taxon>
        <taxon>Sordariomycetes</taxon>
        <taxon>Sordariomycetidae</taxon>
        <taxon>Sordariales</taxon>
        <taxon>Lasiosphaeriaceae</taxon>
        <taxon>Apodospora</taxon>
    </lineage>
</organism>
<dbReference type="PROSITE" id="PS50048">
    <property type="entry name" value="ZN2_CY6_FUNGAL_2"/>
    <property type="match status" value="1"/>
</dbReference>
<dbReference type="Pfam" id="PF00172">
    <property type="entry name" value="Zn_clus"/>
    <property type="match status" value="1"/>
</dbReference>
<reference evidence="4" key="2">
    <citation type="submission" date="2023-06" db="EMBL/GenBank/DDBJ databases">
        <authorList>
            <consortium name="Lawrence Berkeley National Laboratory"/>
            <person name="Haridas S."/>
            <person name="Hensen N."/>
            <person name="Bonometti L."/>
            <person name="Westerberg I."/>
            <person name="Brannstrom I.O."/>
            <person name="Guillou S."/>
            <person name="Cros-Aarteil S."/>
            <person name="Calhoun S."/>
            <person name="Kuo A."/>
            <person name="Mondo S."/>
            <person name="Pangilinan J."/>
            <person name="Riley R."/>
            <person name="Labutti K."/>
            <person name="Andreopoulos B."/>
            <person name="Lipzen A."/>
            <person name="Chen C."/>
            <person name="Yanf M."/>
            <person name="Daum C."/>
            <person name="Ng V."/>
            <person name="Clum A."/>
            <person name="Steindorff A."/>
            <person name="Ohm R."/>
            <person name="Martin F."/>
            <person name="Silar P."/>
            <person name="Natvig D."/>
            <person name="Lalanne C."/>
            <person name="Gautier V."/>
            <person name="Ament-Velasquez S.L."/>
            <person name="Kruys A."/>
            <person name="Hutchinson M.I."/>
            <person name="Powell A.J."/>
            <person name="Barry K."/>
            <person name="Miller A.N."/>
            <person name="Grigoriev I.V."/>
            <person name="Debuchy R."/>
            <person name="Gladieux P."/>
            <person name="Thoren M.H."/>
            <person name="Johannesson H."/>
        </authorList>
    </citation>
    <scope>NUCLEOTIDE SEQUENCE</scope>
    <source>
        <strain evidence="4">CBS 118394</strain>
    </source>
</reference>
<dbReference type="InterPro" id="IPR001138">
    <property type="entry name" value="Zn2Cys6_DnaBD"/>
</dbReference>
<comment type="caution">
    <text evidence="4">The sequence shown here is derived from an EMBL/GenBank/DDBJ whole genome shotgun (WGS) entry which is preliminary data.</text>
</comment>
<feature type="region of interest" description="Disordered" evidence="2">
    <location>
        <begin position="71"/>
        <end position="109"/>
    </location>
</feature>
<feature type="compositionally biased region" description="Low complexity" evidence="2">
    <location>
        <begin position="71"/>
        <end position="84"/>
    </location>
</feature>
<proteinExistence type="predicted"/>
<dbReference type="InterPro" id="IPR053157">
    <property type="entry name" value="Sterol_Uptake_Regulator"/>
</dbReference>
<protein>
    <recommendedName>
        <fullName evidence="3">Zn(2)-C6 fungal-type domain-containing protein</fullName>
    </recommendedName>
</protein>
<evidence type="ECO:0000313" key="4">
    <source>
        <dbReference type="EMBL" id="KAK3315189.1"/>
    </source>
</evidence>
<accession>A0AAE0HYE1</accession>
<dbReference type="GO" id="GO:0001228">
    <property type="term" value="F:DNA-binding transcription activator activity, RNA polymerase II-specific"/>
    <property type="evidence" value="ECO:0007669"/>
    <property type="project" value="TreeGrafter"/>
</dbReference>
<evidence type="ECO:0000256" key="2">
    <source>
        <dbReference type="SAM" id="MobiDB-lite"/>
    </source>
</evidence>
<evidence type="ECO:0000259" key="3">
    <source>
        <dbReference type="PROSITE" id="PS50048"/>
    </source>
</evidence>
<feature type="domain" description="Zn(2)-C6 fungal-type" evidence="3">
    <location>
        <begin position="34"/>
        <end position="64"/>
    </location>
</feature>
<dbReference type="PANTHER" id="PTHR47784:SF5">
    <property type="entry name" value="STEROL UPTAKE CONTROL PROTEIN 2"/>
    <property type="match status" value="1"/>
</dbReference>
<sequence length="498" mass="55752">MAEMEDGNDLAELLASGSEKPYHAKRPHRKSRAGCRNCKKRKVKCDEKKPSCRTCTLRKETCVYTVSALSPASSSSSSASVPSLELVDNTAPSPSRSPSTSTSVISSPRVYESPPTEIVAHNPGDFLASDAVLSILCQPLFVPMGHDVGDMKLLWAYNASTYRSFATRADGVSKLEHALKVKVIEYATSSPFLMDCVLALTSMHMDWLGRKDLSAPPTKSIIYRAKALEGYRKAVERADPATFPALVACSLLLCALSAQMFFTEDSRYLYILDWLIVWRGIGLILKLMSLKRLGDSGLGTLFLRPPVDLDTSALHIPPNLLFMMTSIKDDDMDFPEIASYYDTLKFLGSLYKELDTQGFSPVLDLRIITYYTFVPARFVELARLRRPRALVIIAHHLAMMKLITTVWWLIGICDPQIRDICGLLQGTEWMGLLGVPQAATRLTDPKDIAKLLLDNHAWEPPETAPFKPHEDPREVWKMSWVDNLGRERFEFPDENEDL</sequence>
<dbReference type="SMART" id="SM00066">
    <property type="entry name" value="GAL4"/>
    <property type="match status" value="1"/>
</dbReference>
<keyword evidence="5" id="KW-1185">Reference proteome</keyword>